<accession>A0AAD5UPT8</accession>
<dbReference type="Proteomes" id="UP001212997">
    <property type="component" value="Unassembled WGS sequence"/>
</dbReference>
<evidence type="ECO:0000313" key="2">
    <source>
        <dbReference type="EMBL" id="KAJ3474420.1"/>
    </source>
</evidence>
<protein>
    <submittedName>
        <fullName evidence="2">Uncharacterized protein</fullName>
    </submittedName>
</protein>
<proteinExistence type="predicted"/>
<sequence length="146" mass="16519">MAEKSVPLSSEAPHTSGKTGNPPLMEVLIETYRGQEKEKYLVALAMNRGPYDLLIRFRPRNEPLPEEFEVFSSEVMFGERTGFMEKAPGKDTYVCYPLKPWPWDNNEVPLPEADHLARAVVKTEEVDMFGGDEEELKFVPGTPGED</sequence>
<comment type="caution">
    <text evidence="2">The sequence shown here is derived from an EMBL/GenBank/DDBJ whole genome shotgun (WGS) entry which is preliminary data.</text>
</comment>
<name>A0AAD5UPT8_9APHY</name>
<gene>
    <name evidence="2" type="ORF">NLI96_g12467</name>
</gene>
<reference evidence="2" key="1">
    <citation type="submission" date="2022-07" db="EMBL/GenBank/DDBJ databases">
        <title>Genome Sequence of Physisporinus lineatus.</title>
        <authorList>
            <person name="Buettner E."/>
        </authorList>
    </citation>
    <scope>NUCLEOTIDE SEQUENCE</scope>
    <source>
        <strain evidence="2">VT162</strain>
    </source>
</reference>
<dbReference type="EMBL" id="JANAWD010001067">
    <property type="protein sequence ID" value="KAJ3474420.1"/>
    <property type="molecule type" value="Genomic_DNA"/>
</dbReference>
<evidence type="ECO:0000256" key="1">
    <source>
        <dbReference type="SAM" id="MobiDB-lite"/>
    </source>
</evidence>
<organism evidence="2 3">
    <name type="scientific">Meripilus lineatus</name>
    <dbReference type="NCBI Taxonomy" id="2056292"/>
    <lineage>
        <taxon>Eukaryota</taxon>
        <taxon>Fungi</taxon>
        <taxon>Dikarya</taxon>
        <taxon>Basidiomycota</taxon>
        <taxon>Agaricomycotina</taxon>
        <taxon>Agaricomycetes</taxon>
        <taxon>Polyporales</taxon>
        <taxon>Meripilaceae</taxon>
        <taxon>Meripilus</taxon>
    </lineage>
</organism>
<evidence type="ECO:0000313" key="3">
    <source>
        <dbReference type="Proteomes" id="UP001212997"/>
    </source>
</evidence>
<feature type="region of interest" description="Disordered" evidence="1">
    <location>
        <begin position="1"/>
        <end position="23"/>
    </location>
</feature>
<dbReference type="AlphaFoldDB" id="A0AAD5UPT8"/>
<keyword evidence="3" id="KW-1185">Reference proteome</keyword>